<keyword evidence="3" id="KW-1185">Reference proteome</keyword>
<evidence type="ECO:0000313" key="3">
    <source>
        <dbReference type="Proteomes" id="UP000827092"/>
    </source>
</evidence>
<keyword evidence="1" id="KW-0812">Transmembrane</keyword>
<organism evidence="2 3">
    <name type="scientific">Oedothorax gibbosus</name>
    <dbReference type="NCBI Taxonomy" id="931172"/>
    <lineage>
        <taxon>Eukaryota</taxon>
        <taxon>Metazoa</taxon>
        <taxon>Ecdysozoa</taxon>
        <taxon>Arthropoda</taxon>
        <taxon>Chelicerata</taxon>
        <taxon>Arachnida</taxon>
        <taxon>Araneae</taxon>
        <taxon>Araneomorphae</taxon>
        <taxon>Entelegynae</taxon>
        <taxon>Araneoidea</taxon>
        <taxon>Linyphiidae</taxon>
        <taxon>Erigoninae</taxon>
        <taxon>Oedothorax</taxon>
    </lineage>
</organism>
<feature type="transmembrane region" description="Helical" evidence="1">
    <location>
        <begin position="66"/>
        <end position="88"/>
    </location>
</feature>
<keyword evidence="1" id="KW-0472">Membrane</keyword>
<gene>
    <name evidence="2" type="ORF">JTE90_007438</name>
</gene>
<proteinExistence type="predicted"/>
<dbReference type="AlphaFoldDB" id="A0AAV6UNN0"/>
<evidence type="ECO:0000313" key="2">
    <source>
        <dbReference type="EMBL" id="KAG8186052.1"/>
    </source>
</evidence>
<evidence type="ECO:0000256" key="1">
    <source>
        <dbReference type="SAM" id="Phobius"/>
    </source>
</evidence>
<comment type="caution">
    <text evidence="2">The sequence shown here is derived from an EMBL/GenBank/DDBJ whole genome shotgun (WGS) entry which is preliminary data.</text>
</comment>
<name>A0AAV6UNN0_9ARAC</name>
<accession>A0AAV6UNN0</accession>
<keyword evidence="1" id="KW-1133">Transmembrane helix</keyword>
<protein>
    <submittedName>
        <fullName evidence="2">Uncharacterized protein</fullName>
    </submittedName>
</protein>
<dbReference type="Proteomes" id="UP000827092">
    <property type="component" value="Unassembled WGS sequence"/>
</dbReference>
<sequence length="121" mass="14123">MELVFEVTSILWIISYAEVLEDLQHKRKVLERKFWRGDNATLVHEVLFSDGIVLAFGFDERMVLQIAYFLAFCLIITTFSIALTRMYAYYDGMKRTDKDGNTRTQLSTFSTRVESSNLTNF</sequence>
<reference evidence="2 3" key="1">
    <citation type="journal article" date="2022" name="Nat. Ecol. Evol.">
        <title>A masculinizing supergene underlies an exaggerated male reproductive morph in a spider.</title>
        <authorList>
            <person name="Hendrickx F."/>
            <person name="De Corte Z."/>
            <person name="Sonet G."/>
            <person name="Van Belleghem S.M."/>
            <person name="Kostlbacher S."/>
            <person name="Vangestel C."/>
        </authorList>
    </citation>
    <scope>NUCLEOTIDE SEQUENCE [LARGE SCALE GENOMIC DNA]</scope>
    <source>
        <strain evidence="2">W744_W776</strain>
    </source>
</reference>
<dbReference type="EMBL" id="JAFNEN010000315">
    <property type="protein sequence ID" value="KAG8186052.1"/>
    <property type="molecule type" value="Genomic_DNA"/>
</dbReference>